<keyword evidence="2" id="KW-1185">Reference proteome</keyword>
<dbReference type="EMBL" id="JAVFWL010000006">
    <property type="protein sequence ID" value="KAK6761486.1"/>
    <property type="molecule type" value="Genomic_DNA"/>
</dbReference>
<evidence type="ECO:0000313" key="1">
    <source>
        <dbReference type="EMBL" id="KAK6761486.1"/>
    </source>
</evidence>
<comment type="caution">
    <text evidence="1">The sequence shown here is derived from an EMBL/GenBank/DDBJ whole genome shotgun (WGS) entry which is preliminary data.</text>
</comment>
<organism evidence="1 2">
    <name type="scientific">Necator americanus</name>
    <name type="common">Human hookworm</name>
    <dbReference type="NCBI Taxonomy" id="51031"/>
    <lineage>
        <taxon>Eukaryota</taxon>
        <taxon>Metazoa</taxon>
        <taxon>Ecdysozoa</taxon>
        <taxon>Nematoda</taxon>
        <taxon>Chromadorea</taxon>
        <taxon>Rhabditida</taxon>
        <taxon>Rhabditina</taxon>
        <taxon>Rhabditomorpha</taxon>
        <taxon>Strongyloidea</taxon>
        <taxon>Ancylostomatidae</taxon>
        <taxon>Bunostominae</taxon>
        <taxon>Necator</taxon>
    </lineage>
</organism>
<name>A0ABR1EI69_NECAM</name>
<gene>
    <name evidence="1" type="primary">Necator_chrX.g22688</name>
    <name evidence="1" type="ORF">RB195_022525</name>
</gene>
<reference evidence="1 2" key="1">
    <citation type="submission" date="2023-08" db="EMBL/GenBank/DDBJ databases">
        <title>A Necator americanus chromosomal reference genome.</title>
        <authorList>
            <person name="Ilik V."/>
            <person name="Petrzelkova K.J."/>
            <person name="Pardy F."/>
            <person name="Fuh T."/>
            <person name="Niatou-Singa F.S."/>
            <person name="Gouil Q."/>
            <person name="Baker L."/>
            <person name="Ritchie M.E."/>
            <person name="Jex A.R."/>
            <person name="Gazzola D."/>
            <person name="Li H."/>
            <person name="Toshio Fujiwara R."/>
            <person name="Zhan B."/>
            <person name="Aroian R.V."/>
            <person name="Pafco B."/>
            <person name="Schwarz E.M."/>
        </authorList>
    </citation>
    <scope>NUCLEOTIDE SEQUENCE [LARGE SCALE GENOMIC DNA]</scope>
    <source>
        <strain evidence="1 2">Aroian</strain>
        <tissue evidence="1">Whole animal</tissue>
    </source>
</reference>
<sequence>MITVSFVRKYDLATRWKKTSDIGNEGEKKLSTTIAYSLSQDDIEDDANVEYELRLRRLRACAERASKPLTTNLDRISKNTEEC</sequence>
<accession>A0ABR1EI69</accession>
<proteinExistence type="predicted"/>
<protein>
    <submittedName>
        <fullName evidence="1">Uncharacterized protein</fullName>
    </submittedName>
</protein>
<dbReference type="Proteomes" id="UP001303046">
    <property type="component" value="Unassembled WGS sequence"/>
</dbReference>
<evidence type="ECO:0000313" key="2">
    <source>
        <dbReference type="Proteomes" id="UP001303046"/>
    </source>
</evidence>